<reference evidence="2" key="1">
    <citation type="submission" date="2025-08" db="UniProtKB">
        <authorList>
            <consortium name="RefSeq"/>
        </authorList>
    </citation>
    <scope>IDENTIFICATION</scope>
    <source>
        <tissue evidence="2">Whole organism</tissue>
    </source>
</reference>
<organism evidence="1 2">
    <name type="scientific">Frankliniella occidentalis</name>
    <name type="common">Western flower thrips</name>
    <name type="synonym">Euthrips occidentalis</name>
    <dbReference type="NCBI Taxonomy" id="133901"/>
    <lineage>
        <taxon>Eukaryota</taxon>
        <taxon>Metazoa</taxon>
        <taxon>Ecdysozoa</taxon>
        <taxon>Arthropoda</taxon>
        <taxon>Hexapoda</taxon>
        <taxon>Insecta</taxon>
        <taxon>Pterygota</taxon>
        <taxon>Neoptera</taxon>
        <taxon>Paraneoptera</taxon>
        <taxon>Thysanoptera</taxon>
        <taxon>Terebrantia</taxon>
        <taxon>Thripoidea</taxon>
        <taxon>Thripidae</taxon>
        <taxon>Frankliniella</taxon>
    </lineage>
</organism>
<dbReference type="Gene3D" id="2.170.270.10">
    <property type="entry name" value="SET domain"/>
    <property type="match status" value="1"/>
</dbReference>
<dbReference type="KEGG" id="foc:113215908"/>
<dbReference type="InterPro" id="IPR046341">
    <property type="entry name" value="SET_dom_sf"/>
</dbReference>
<dbReference type="GeneID" id="113215908"/>
<dbReference type="RefSeq" id="XP_052131152.1">
    <property type="nucleotide sequence ID" value="XM_052275192.1"/>
</dbReference>
<dbReference type="Proteomes" id="UP000504606">
    <property type="component" value="Unplaced"/>
</dbReference>
<evidence type="ECO:0000313" key="1">
    <source>
        <dbReference type="Proteomes" id="UP000504606"/>
    </source>
</evidence>
<accession>A0A9C6X8T2</accession>
<sequence length="133" mass="14926">MRTVLMRELPLVVYPKPATNPLEFTKVCVACCLKINETVPCGHCGWPLCKRSCPYLDRHNIECDALLKPSEHSLMENLSVSAMLGDLFTPFLQLAELHALGAVRIWKAFEQEHGPRLLNLQHEIAMPSSENGT</sequence>
<dbReference type="Gene3D" id="6.10.140.2220">
    <property type="match status" value="1"/>
</dbReference>
<evidence type="ECO:0000313" key="2">
    <source>
        <dbReference type="RefSeq" id="XP_052131152.1"/>
    </source>
</evidence>
<name>A0A9C6X8T2_FRAOC</name>
<protein>
    <submittedName>
        <fullName evidence="2">Uncharacterized protein LOC113215908</fullName>
    </submittedName>
</protein>
<dbReference type="AlphaFoldDB" id="A0A9C6X8T2"/>
<gene>
    <name evidence="2" type="primary">LOC113215908</name>
</gene>
<feature type="non-terminal residue" evidence="2">
    <location>
        <position position="133"/>
    </location>
</feature>
<proteinExistence type="predicted"/>
<keyword evidence="1" id="KW-1185">Reference proteome</keyword>